<feature type="non-terminal residue" evidence="1">
    <location>
        <position position="47"/>
    </location>
</feature>
<comment type="caution">
    <text evidence="1">The sequence shown here is derived from an EMBL/GenBank/DDBJ whole genome shotgun (WGS) entry which is preliminary data.</text>
</comment>
<evidence type="ECO:0000313" key="1">
    <source>
        <dbReference type="EMBL" id="CAG8743877.1"/>
    </source>
</evidence>
<dbReference type="EMBL" id="CAJVPU010042590">
    <property type="protein sequence ID" value="CAG8743877.1"/>
    <property type="molecule type" value="Genomic_DNA"/>
</dbReference>
<gene>
    <name evidence="1" type="ORF">DHETER_LOCUS14222</name>
</gene>
<organism evidence="1 2">
    <name type="scientific">Dentiscutata heterogama</name>
    <dbReference type="NCBI Taxonomy" id="1316150"/>
    <lineage>
        <taxon>Eukaryota</taxon>
        <taxon>Fungi</taxon>
        <taxon>Fungi incertae sedis</taxon>
        <taxon>Mucoromycota</taxon>
        <taxon>Glomeromycotina</taxon>
        <taxon>Glomeromycetes</taxon>
        <taxon>Diversisporales</taxon>
        <taxon>Gigasporaceae</taxon>
        <taxon>Dentiscutata</taxon>
    </lineage>
</organism>
<name>A0ACA9QB07_9GLOM</name>
<keyword evidence="2" id="KW-1185">Reference proteome</keyword>
<dbReference type="Proteomes" id="UP000789702">
    <property type="component" value="Unassembled WGS sequence"/>
</dbReference>
<protein>
    <submittedName>
        <fullName evidence="1">12580_t:CDS:1</fullName>
    </submittedName>
</protein>
<reference evidence="1" key="1">
    <citation type="submission" date="2021-06" db="EMBL/GenBank/DDBJ databases">
        <authorList>
            <person name="Kallberg Y."/>
            <person name="Tangrot J."/>
            <person name="Rosling A."/>
        </authorList>
    </citation>
    <scope>NUCLEOTIDE SEQUENCE</scope>
    <source>
        <strain evidence="1">IL203A</strain>
    </source>
</reference>
<feature type="non-terminal residue" evidence="1">
    <location>
        <position position="1"/>
    </location>
</feature>
<proteinExistence type="predicted"/>
<sequence length="47" mass="5599">TRPLPDIAYNVYNSKFSEPKLEEGFQEIKHINFVFEGNDHERKSFNL</sequence>
<accession>A0ACA9QB07</accession>
<evidence type="ECO:0000313" key="2">
    <source>
        <dbReference type="Proteomes" id="UP000789702"/>
    </source>
</evidence>